<feature type="region of interest" description="Disordered" evidence="1">
    <location>
        <begin position="83"/>
        <end position="108"/>
    </location>
</feature>
<keyword evidence="4" id="KW-1185">Reference proteome</keyword>
<dbReference type="VEuPathDB" id="FungiDB:I302_04812"/>
<evidence type="ECO:0000313" key="4">
    <source>
        <dbReference type="Proteomes" id="UP000092730"/>
    </source>
</evidence>
<gene>
    <name evidence="2" type="ORF">I302_04812</name>
    <name evidence="3" type="ORF">I302_105692</name>
</gene>
<reference evidence="2" key="3">
    <citation type="submission" date="2014-01" db="EMBL/GenBank/DDBJ databases">
        <title>Evolution of pathogenesis and genome organization in the Tremellales.</title>
        <authorList>
            <person name="Cuomo C."/>
            <person name="Litvintseva A."/>
            <person name="Heitman J."/>
            <person name="Chen Y."/>
            <person name="Sun S."/>
            <person name="Springer D."/>
            <person name="Dromer F."/>
            <person name="Young S."/>
            <person name="Zeng Q."/>
            <person name="Chapman S."/>
            <person name="Gujja S."/>
            <person name="Saif S."/>
            <person name="Birren B."/>
        </authorList>
    </citation>
    <scope>NUCLEOTIDE SEQUENCE</scope>
    <source>
        <strain evidence="2">CBS 10118</strain>
    </source>
</reference>
<sequence length="157" mass="16637">MVSQEERREPSQITGQLYTAAGQAQQAVASIIPSALGGDSVLEGGKNLEQSGKLEVDEAKSKKALEATIDSGVGKAKSALGYLTSDQTRQSEGNKESEKAQWDYKQATSDSIAAVPIPSKEGLQGKLESVQGMVTGDQEKQREGNVKAEKAAWRDGV</sequence>
<dbReference type="RefSeq" id="XP_019046072.1">
    <property type="nucleotide sequence ID" value="XM_019191442.1"/>
</dbReference>
<dbReference type="PANTHER" id="PTHR40460:SF1">
    <property type="entry name" value="CSBD-LIKE DOMAIN-CONTAINING PROTEIN"/>
    <property type="match status" value="1"/>
</dbReference>
<dbReference type="KEGG" id="kbi:30209211"/>
<dbReference type="STRING" id="1296100.A0A1B9G1V0"/>
<proteinExistence type="predicted"/>
<dbReference type="AlphaFoldDB" id="A0A1B9G1V0"/>
<reference evidence="2" key="1">
    <citation type="submission" date="2013-07" db="EMBL/GenBank/DDBJ databases">
        <title>The Genome Sequence of Cryptococcus bestiolae CBS10118.</title>
        <authorList>
            <consortium name="The Broad Institute Genome Sequencing Platform"/>
            <person name="Cuomo C."/>
            <person name="Litvintseva A."/>
            <person name="Chen Y."/>
            <person name="Heitman J."/>
            <person name="Sun S."/>
            <person name="Springer D."/>
            <person name="Dromer F."/>
            <person name="Young S.K."/>
            <person name="Zeng Q."/>
            <person name="Gargeya S."/>
            <person name="Fitzgerald M."/>
            <person name="Abouelleil A."/>
            <person name="Alvarado L."/>
            <person name="Berlin A.M."/>
            <person name="Chapman S.B."/>
            <person name="Dewar J."/>
            <person name="Goldberg J."/>
            <person name="Griggs A."/>
            <person name="Gujja S."/>
            <person name="Hansen M."/>
            <person name="Howarth C."/>
            <person name="Imamovic A."/>
            <person name="Larimer J."/>
            <person name="McCowan C."/>
            <person name="Murphy C."/>
            <person name="Pearson M."/>
            <person name="Priest M."/>
            <person name="Roberts A."/>
            <person name="Saif S."/>
            <person name="Shea T."/>
            <person name="Sykes S."/>
            <person name="Wortman J."/>
            <person name="Nusbaum C."/>
            <person name="Birren B."/>
        </authorList>
    </citation>
    <scope>NUCLEOTIDE SEQUENCE [LARGE SCALE GENOMIC DNA]</scope>
    <source>
        <strain evidence="2">CBS 10118</strain>
    </source>
</reference>
<evidence type="ECO:0000313" key="2">
    <source>
        <dbReference type="EMBL" id="OCF25002.1"/>
    </source>
</evidence>
<name>A0A1B9G1V0_9TREE</name>
<dbReference type="EMBL" id="KI894021">
    <property type="protein sequence ID" value="OCF25002.1"/>
    <property type="molecule type" value="Genomic_DNA"/>
</dbReference>
<dbReference type="OrthoDB" id="9999611at2759"/>
<feature type="compositionally biased region" description="Basic and acidic residues" evidence="1">
    <location>
        <begin position="92"/>
        <end position="102"/>
    </location>
</feature>
<evidence type="ECO:0000256" key="1">
    <source>
        <dbReference type="SAM" id="MobiDB-lite"/>
    </source>
</evidence>
<evidence type="ECO:0008006" key="5">
    <source>
        <dbReference type="Google" id="ProtNLM"/>
    </source>
</evidence>
<dbReference type="PANTHER" id="PTHR40460">
    <property type="entry name" value="CHROMOSOME 1, WHOLE GENOME SHOTGUN SEQUENCE"/>
    <property type="match status" value="1"/>
</dbReference>
<feature type="region of interest" description="Disordered" evidence="1">
    <location>
        <begin position="133"/>
        <end position="157"/>
    </location>
</feature>
<reference evidence="3" key="4">
    <citation type="submission" date="2024-02" db="EMBL/GenBank/DDBJ databases">
        <title>Comparative genomics of Cryptococcus and Kwoniella reveals pathogenesis evolution and contrasting modes of karyotype evolution via chromosome fusion or intercentromeric recombination.</title>
        <authorList>
            <person name="Coelho M.A."/>
            <person name="David-Palma M."/>
            <person name="Shea T."/>
            <person name="Bowers K."/>
            <person name="McGinley-Smith S."/>
            <person name="Mohammad A.W."/>
            <person name="Gnirke A."/>
            <person name="Yurkov A.M."/>
            <person name="Nowrousian M."/>
            <person name="Sun S."/>
            <person name="Cuomo C.A."/>
            <person name="Heitman J."/>
        </authorList>
    </citation>
    <scope>NUCLEOTIDE SEQUENCE</scope>
    <source>
        <strain evidence="3">CBS 10118</strain>
    </source>
</reference>
<feature type="compositionally biased region" description="Basic and acidic residues" evidence="1">
    <location>
        <begin position="137"/>
        <end position="157"/>
    </location>
</feature>
<protein>
    <recommendedName>
        <fullName evidence="5">CsbD-like domain-containing protein</fullName>
    </recommendedName>
</protein>
<dbReference type="EMBL" id="CP144544">
    <property type="protein sequence ID" value="WVW83671.1"/>
    <property type="molecule type" value="Genomic_DNA"/>
</dbReference>
<accession>A0A1B9G1V0</accession>
<dbReference type="GeneID" id="30209211"/>
<organism evidence="2">
    <name type="scientific">Kwoniella bestiolae CBS 10118</name>
    <dbReference type="NCBI Taxonomy" id="1296100"/>
    <lineage>
        <taxon>Eukaryota</taxon>
        <taxon>Fungi</taxon>
        <taxon>Dikarya</taxon>
        <taxon>Basidiomycota</taxon>
        <taxon>Agaricomycotina</taxon>
        <taxon>Tremellomycetes</taxon>
        <taxon>Tremellales</taxon>
        <taxon>Cryptococcaceae</taxon>
        <taxon>Kwoniella</taxon>
    </lineage>
</organism>
<reference evidence="3" key="2">
    <citation type="submission" date="2013-07" db="EMBL/GenBank/DDBJ databases">
        <authorList>
            <consortium name="The Broad Institute Genome Sequencing Platform"/>
            <person name="Cuomo C."/>
            <person name="Litvintseva A."/>
            <person name="Chen Y."/>
            <person name="Heitman J."/>
            <person name="Sun S."/>
            <person name="Springer D."/>
            <person name="Dromer F."/>
            <person name="Young S.K."/>
            <person name="Zeng Q."/>
            <person name="Gargeya S."/>
            <person name="Fitzgerald M."/>
            <person name="Abouelleil A."/>
            <person name="Alvarado L."/>
            <person name="Berlin A.M."/>
            <person name="Chapman S.B."/>
            <person name="Dewar J."/>
            <person name="Goldberg J."/>
            <person name="Griggs A."/>
            <person name="Gujja S."/>
            <person name="Hansen M."/>
            <person name="Howarth C."/>
            <person name="Imamovic A."/>
            <person name="Larimer J."/>
            <person name="McCowan C."/>
            <person name="Murphy C."/>
            <person name="Pearson M."/>
            <person name="Priest M."/>
            <person name="Roberts A."/>
            <person name="Saif S."/>
            <person name="Shea T."/>
            <person name="Sykes S."/>
            <person name="Wortman J."/>
            <person name="Nusbaum C."/>
            <person name="Birren B."/>
        </authorList>
    </citation>
    <scope>NUCLEOTIDE SEQUENCE</scope>
    <source>
        <strain evidence="3">CBS 10118</strain>
    </source>
</reference>
<evidence type="ECO:0000313" key="3">
    <source>
        <dbReference type="EMBL" id="WVW83671.1"/>
    </source>
</evidence>
<dbReference type="Proteomes" id="UP000092730">
    <property type="component" value="Chromosome 4"/>
</dbReference>